<evidence type="ECO:0000259" key="4">
    <source>
        <dbReference type="PROSITE" id="PS51387"/>
    </source>
</evidence>
<dbReference type="InterPro" id="IPR005107">
    <property type="entry name" value="CO_DH_flav_C"/>
</dbReference>
<sequence>MKPAPFAYRAPTSSAQAIALLAEHRGRARLLAGGQALMPLLASRQVRSPLLIDLNRVPDLAFVSRAERLRIGALTRLRRLEADPMVRAGAPLLAAAAALAGPVQVRNRATLGGALAHADPAAELPAVAVALDARVELRGSGVRHLPAADFFRGAHQTALADGELLAAIEFPLREAAFAIEKIPARPGHALAGAVVVLGGEDRRLVLFGAGPVPLRPARAEAALAGGAAPAEVAEAAMADLDAAGVSEDVTRALARGALTRALDRARAARNQVDHG</sequence>
<evidence type="ECO:0000256" key="1">
    <source>
        <dbReference type="ARBA" id="ARBA00022630"/>
    </source>
</evidence>
<evidence type="ECO:0000313" key="6">
    <source>
        <dbReference type="Proteomes" id="UP001602013"/>
    </source>
</evidence>
<protein>
    <submittedName>
        <fullName evidence="5">FAD binding domain-containing protein</fullName>
    </submittedName>
</protein>
<proteinExistence type="predicted"/>
<dbReference type="Proteomes" id="UP001602013">
    <property type="component" value="Unassembled WGS sequence"/>
</dbReference>
<dbReference type="InterPro" id="IPR051312">
    <property type="entry name" value="Diverse_Substr_Oxidored"/>
</dbReference>
<keyword evidence="3" id="KW-0560">Oxidoreductase</keyword>
<feature type="domain" description="FAD-binding PCMH-type" evidence="4">
    <location>
        <begin position="1"/>
        <end position="175"/>
    </location>
</feature>
<dbReference type="SUPFAM" id="SSF56176">
    <property type="entry name" value="FAD-binding/transporter-associated domain-like"/>
    <property type="match status" value="1"/>
</dbReference>
<evidence type="ECO:0000256" key="3">
    <source>
        <dbReference type="ARBA" id="ARBA00023002"/>
    </source>
</evidence>
<keyword evidence="6" id="KW-1185">Reference proteome</keyword>
<dbReference type="SUPFAM" id="SSF55447">
    <property type="entry name" value="CO dehydrogenase flavoprotein C-terminal domain-like"/>
    <property type="match status" value="1"/>
</dbReference>
<organism evidence="5 6">
    <name type="scientific">Microtetraspora malaysiensis</name>
    <dbReference type="NCBI Taxonomy" id="161358"/>
    <lineage>
        <taxon>Bacteria</taxon>
        <taxon>Bacillati</taxon>
        <taxon>Actinomycetota</taxon>
        <taxon>Actinomycetes</taxon>
        <taxon>Streptosporangiales</taxon>
        <taxon>Streptosporangiaceae</taxon>
        <taxon>Microtetraspora</taxon>
    </lineage>
</organism>
<dbReference type="PROSITE" id="PS51387">
    <property type="entry name" value="FAD_PCMH"/>
    <property type="match status" value="1"/>
</dbReference>
<keyword evidence="1" id="KW-0285">Flavoprotein</keyword>
<dbReference type="Gene3D" id="3.30.43.10">
    <property type="entry name" value="Uridine Diphospho-n-acetylenolpyruvylglucosamine Reductase, domain 2"/>
    <property type="match status" value="1"/>
</dbReference>
<dbReference type="Gene3D" id="3.30.390.50">
    <property type="entry name" value="CO dehydrogenase flavoprotein, C-terminal domain"/>
    <property type="match status" value="1"/>
</dbReference>
<gene>
    <name evidence="5" type="ORF">ACFYXI_15535</name>
</gene>
<dbReference type="RefSeq" id="WP_387411796.1">
    <property type="nucleotide sequence ID" value="NZ_JBIASD010000009.1"/>
</dbReference>
<comment type="caution">
    <text evidence="5">The sequence shown here is derived from an EMBL/GenBank/DDBJ whole genome shotgun (WGS) entry which is preliminary data.</text>
</comment>
<dbReference type="InterPro" id="IPR016166">
    <property type="entry name" value="FAD-bd_PCMH"/>
</dbReference>
<dbReference type="PANTHER" id="PTHR42659">
    <property type="entry name" value="XANTHINE DEHYDROGENASE SUBUNIT C-RELATED"/>
    <property type="match status" value="1"/>
</dbReference>
<name>A0ABW6SPW5_9ACTN</name>
<dbReference type="InterPro" id="IPR036683">
    <property type="entry name" value="CO_DH_flav_C_dom_sf"/>
</dbReference>
<dbReference type="InterPro" id="IPR016167">
    <property type="entry name" value="FAD-bd_PCMH_sub1"/>
</dbReference>
<evidence type="ECO:0000313" key="5">
    <source>
        <dbReference type="EMBL" id="MFF3667010.1"/>
    </source>
</evidence>
<dbReference type="SMART" id="SM01092">
    <property type="entry name" value="CO_deh_flav_C"/>
    <property type="match status" value="1"/>
</dbReference>
<dbReference type="Gene3D" id="3.30.465.10">
    <property type="match status" value="1"/>
</dbReference>
<keyword evidence="2" id="KW-0274">FAD</keyword>
<evidence type="ECO:0000256" key="2">
    <source>
        <dbReference type="ARBA" id="ARBA00022827"/>
    </source>
</evidence>
<reference evidence="5 6" key="1">
    <citation type="submission" date="2024-10" db="EMBL/GenBank/DDBJ databases">
        <title>The Natural Products Discovery Center: Release of the First 8490 Sequenced Strains for Exploring Actinobacteria Biosynthetic Diversity.</title>
        <authorList>
            <person name="Kalkreuter E."/>
            <person name="Kautsar S.A."/>
            <person name="Yang D."/>
            <person name="Bader C.D."/>
            <person name="Teijaro C.N."/>
            <person name="Fluegel L."/>
            <person name="Davis C.M."/>
            <person name="Simpson J.R."/>
            <person name="Lauterbach L."/>
            <person name="Steele A.D."/>
            <person name="Gui C."/>
            <person name="Meng S."/>
            <person name="Li G."/>
            <person name="Viehrig K."/>
            <person name="Ye F."/>
            <person name="Su P."/>
            <person name="Kiefer A.F."/>
            <person name="Nichols A."/>
            <person name="Cepeda A.J."/>
            <person name="Yan W."/>
            <person name="Fan B."/>
            <person name="Jiang Y."/>
            <person name="Adhikari A."/>
            <person name="Zheng C.-J."/>
            <person name="Schuster L."/>
            <person name="Cowan T.M."/>
            <person name="Smanski M.J."/>
            <person name="Chevrette M.G."/>
            <person name="De Carvalho L.P.S."/>
            <person name="Shen B."/>
        </authorList>
    </citation>
    <scope>NUCLEOTIDE SEQUENCE [LARGE SCALE GENOMIC DNA]</scope>
    <source>
        <strain evidence="5 6">NPDC002173</strain>
    </source>
</reference>
<dbReference type="InterPro" id="IPR016169">
    <property type="entry name" value="FAD-bd_PCMH_sub2"/>
</dbReference>
<dbReference type="InterPro" id="IPR002346">
    <property type="entry name" value="Mopterin_DH_FAD-bd"/>
</dbReference>
<dbReference type="Pfam" id="PF00941">
    <property type="entry name" value="FAD_binding_5"/>
    <property type="match status" value="1"/>
</dbReference>
<dbReference type="PANTHER" id="PTHR42659:SF2">
    <property type="entry name" value="XANTHINE DEHYDROGENASE SUBUNIT C-RELATED"/>
    <property type="match status" value="1"/>
</dbReference>
<dbReference type="InterPro" id="IPR036318">
    <property type="entry name" value="FAD-bd_PCMH-like_sf"/>
</dbReference>
<accession>A0ABW6SPW5</accession>
<dbReference type="EMBL" id="JBIASD010000009">
    <property type="protein sequence ID" value="MFF3667010.1"/>
    <property type="molecule type" value="Genomic_DNA"/>
</dbReference>